<feature type="transmembrane region" description="Helical" evidence="10">
    <location>
        <begin position="98"/>
        <end position="115"/>
    </location>
</feature>
<accession>A0A2K8Z1E5</accession>
<feature type="domain" description="P-type ATPase A" evidence="11">
    <location>
        <begin position="153"/>
        <end position="252"/>
    </location>
</feature>
<evidence type="ECO:0000256" key="10">
    <source>
        <dbReference type="RuleBase" id="RU362081"/>
    </source>
</evidence>
<dbReference type="GO" id="GO:0016463">
    <property type="term" value="F:P-type zinc transporter activity"/>
    <property type="evidence" value="ECO:0007669"/>
    <property type="project" value="UniProtKB-EC"/>
</dbReference>
<comment type="similarity">
    <text evidence="2 10">Belongs to the cation transport ATPase (P-type) (TC 3.A.3) family. Type IB subfamily.</text>
</comment>
<feature type="transmembrane region" description="Helical" evidence="10">
    <location>
        <begin position="620"/>
        <end position="638"/>
    </location>
</feature>
<dbReference type="PRINTS" id="PR00119">
    <property type="entry name" value="CATATPASE"/>
</dbReference>
<dbReference type="PANTHER" id="PTHR48085:SF5">
    <property type="entry name" value="CADMIUM_ZINC-TRANSPORTING ATPASE HMA4-RELATED"/>
    <property type="match status" value="1"/>
</dbReference>
<evidence type="ECO:0000256" key="5">
    <source>
        <dbReference type="ARBA" id="ARBA00022967"/>
    </source>
</evidence>
<keyword evidence="5" id="KW-1278">Translocase</keyword>
<evidence type="ECO:0000256" key="6">
    <source>
        <dbReference type="ARBA" id="ARBA00022989"/>
    </source>
</evidence>
<evidence type="ECO:0000256" key="9">
    <source>
        <dbReference type="ARBA" id="ARBA00047308"/>
    </source>
</evidence>
<dbReference type="InterPro" id="IPR001757">
    <property type="entry name" value="P_typ_ATPase"/>
</dbReference>
<dbReference type="AlphaFoldDB" id="A0A2K8Z1E5"/>
<dbReference type="InterPro" id="IPR051014">
    <property type="entry name" value="Cation_Transport_ATPase_IB"/>
</dbReference>
<dbReference type="SUPFAM" id="SSF81653">
    <property type="entry name" value="Calcium ATPase, transduction domain A"/>
    <property type="match status" value="1"/>
</dbReference>
<keyword evidence="13" id="KW-1185">Reference proteome</keyword>
<dbReference type="GO" id="GO:0005886">
    <property type="term" value="C:plasma membrane"/>
    <property type="evidence" value="ECO:0007669"/>
    <property type="project" value="UniProtKB-SubCell"/>
</dbReference>
<keyword evidence="4 10" id="KW-0479">Metal-binding</keyword>
<keyword evidence="3 10" id="KW-0812">Transmembrane</keyword>
<evidence type="ECO:0000259" key="11">
    <source>
        <dbReference type="Pfam" id="PF00122"/>
    </source>
</evidence>
<dbReference type="KEGG" id="spir:CWM47_18685"/>
<sequence length="667" mass="71354">MADEHNHEHDHDDDVELIEEETIPAADLAPTKTGPVQTLRTYAPVIISLLGLLAGIVLDKYAGWFKDPVRLIWYVAAYLPVGWPVVNRAWKGIASGNVFTEFFLMGVATLGAFGIREYPEGVAVMLFYTIGELFQDAAVLRARRSIKALLDVRPDEVTVLQQGRPQTVKAATVAVGAVVQVKPGEKVGLDGTMRSDQGTFDTAALTGESVPRTIAKGEAVLAGMINRQSLVEMDVTTPYQDSKLSRILKLVQQATGRKAQTQEFIARFAKIYTPAICGLALLITIAPYFFLSHDQGNGYVFRDWLYRGLVFLVIGCPCALVISIPLGYFGGIGAGSKQGILFKGSVFLDLMTQLKTVVMDKTGTLTKGVFAVQEVKPVGINAQELARLTAALESKSTHPVATAILDYARGKDGGKGYESISVEGVEEIPGHGLKGLVDGKQMLAGNAKLLQKFGIPFDEALTQIPFTIVMTALDGAFSGYFTIADELKADAAEAVKRLKADGIYTVMLSGDKSAVVEAVAKQVGVDEWYGDLLPEDKVAQVERLKSDLSVNPKSKLAFVGDGVNDAPVVALADVGIAMGGLGSDATIETADVIIQNDEPAKIAMAVAIGRATRRIVWQNITLSLVVKGIVLVLGAGGLATMWEAVFADVGVAMLAILNAVRVQNLKF</sequence>
<dbReference type="InterPro" id="IPR044492">
    <property type="entry name" value="P_typ_ATPase_HD_dom"/>
</dbReference>
<feature type="transmembrane region" description="Helical" evidence="10">
    <location>
        <begin position="41"/>
        <end position="58"/>
    </location>
</feature>
<proteinExistence type="inferred from homology"/>
<evidence type="ECO:0000313" key="13">
    <source>
        <dbReference type="Proteomes" id="UP000232883"/>
    </source>
</evidence>
<dbReference type="Proteomes" id="UP000232883">
    <property type="component" value="Chromosome"/>
</dbReference>
<dbReference type="SFLD" id="SFLDG00002">
    <property type="entry name" value="C1.7:_P-type_atpase_like"/>
    <property type="match status" value="1"/>
</dbReference>
<feature type="transmembrane region" description="Helical" evidence="10">
    <location>
        <begin position="304"/>
        <end position="329"/>
    </location>
</feature>
<evidence type="ECO:0000256" key="3">
    <source>
        <dbReference type="ARBA" id="ARBA00022692"/>
    </source>
</evidence>
<dbReference type="GO" id="GO:0046872">
    <property type="term" value="F:metal ion binding"/>
    <property type="evidence" value="ECO:0007669"/>
    <property type="project" value="UniProtKB-KW"/>
</dbReference>
<keyword evidence="10" id="KW-1003">Cell membrane</keyword>
<dbReference type="GO" id="GO:0005524">
    <property type="term" value="F:ATP binding"/>
    <property type="evidence" value="ECO:0007669"/>
    <property type="project" value="UniProtKB-UniRule"/>
</dbReference>
<keyword evidence="7 10" id="KW-0472">Membrane</keyword>
<feature type="transmembrane region" description="Helical" evidence="10">
    <location>
        <begin position="271"/>
        <end position="292"/>
    </location>
</feature>
<evidence type="ECO:0000256" key="2">
    <source>
        <dbReference type="ARBA" id="ARBA00006024"/>
    </source>
</evidence>
<feature type="transmembrane region" description="Helical" evidence="10">
    <location>
        <begin position="70"/>
        <end position="86"/>
    </location>
</feature>
<dbReference type="OrthoDB" id="909834at2"/>
<dbReference type="NCBIfam" id="TIGR01494">
    <property type="entry name" value="ATPase_P-type"/>
    <property type="match status" value="1"/>
</dbReference>
<dbReference type="InterPro" id="IPR023214">
    <property type="entry name" value="HAD_sf"/>
</dbReference>
<evidence type="ECO:0000256" key="1">
    <source>
        <dbReference type="ARBA" id="ARBA00004370"/>
    </source>
</evidence>
<dbReference type="PROSITE" id="PS00154">
    <property type="entry name" value="ATPASE_E1_E2"/>
    <property type="match status" value="1"/>
</dbReference>
<dbReference type="SFLD" id="SFLDF00027">
    <property type="entry name" value="p-type_atpase"/>
    <property type="match status" value="1"/>
</dbReference>
<comment type="catalytic activity">
    <reaction evidence="9">
        <text>Zn(2+)(in) + ATP + H2O = Zn(2+)(out) + ADP + phosphate + H(+)</text>
        <dbReference type="Rhea" id="RHEA:20621"/>
        <dbReference type="ChEBI" id="CHEBI:15377"/>
        <dbReference type="ChEBI" id="CHEBI:15378"/>
        <dbReference type="ChEBI" id="CHEBI:29105"/>
        <dbReference type="ChEBI" id="CHEBI:30616"/>
        <dbReference type="ChEBI" id="CHEBI:43474"/>
        <dbReference type="ChEBI" id="CHEBI:456216"/>
        <dbReference type="EC" id="7.2.2.12"/>
    </reaction>
</comment>
<dbReference type="Pfam" id="PF00122">
    <property type="entry name" value="E1-E2_ATPase"/>
    <property type="match status" value="1"/>
</dbReference>
<protein>
    <recommendedName>
        <fullName evidence="8">P-type Zn(2+) transporter</fullName>
        <ecNumber evidence="8">7.2.2.12</ecNumber>
    </recommendedName>
</protein>
<dbReference type="NCBIfam" id="TIGR01512">
    <property type="entry name" value="ATPase-IB2_Cd"/>
    <property type="match status" value="1"/>
</dbReference>
<evidence type="ECO:0000313" key="12">
    <source>
        <dbReference type="EMBL" id="AUD03675.1"/>
    </source>
</evidence>
<name>A0A2K8Z1E5_9BACT</name>
<reference evidence="12 13" key="1">
    <citation type="submission" date="2017-11" db="EMBL/GenBank/DDBJ databases">
        <title>Taxonomic description and genome sequences of Spirosoma HA7 sp. nov., isolated from pollen microhabitat of Corylus avellana.</title>
        <authorList>
            <person name="Ambika Manirajan B."/>
            <person name="Suarez C."/>
            <person name="Ratering S."/>
            <person name="Geissler-Plaum R."/>
            <person name="Cardinale M."/>
            <person name="Sylvia S."/>
        </authorList>
    </citation>
    <scope>NUCLEOTIDE SEQUENCE [LARGE SCALE GENOMIC DNA]</scope>
    <source>
        <strain evidence="12 13">HA7</strain>
    </source>
</reference>
<dbReference type="InterPro" id="IPR023299">
    <property type="entry name" value="ATPase_P-typ_cyto_dom_N"/>
</dbReference>
<dbReference type="Pfam" id="PF00702">
    <property type="entry name" value="Hydrolase"/>
    <property type="match status" value="1"/>
</dbReference>
<keyword evidence="10" id="KW-0067">ATP-binding</keyword>
<keyword evidence="10" id="KW-0547">Nucleotide-binding</keyword>
<dbReference type="InterPro" id="IPR008250">
    <property type="entry name" value="ATPase_P-typ_transduc_dom_A_sf"/>
</dbReference>
<dbReference type="InterPro" id="IPR036412">
    <property type="entry name" value="HAD-like_sf"/>
</dbReference>
<dbReference type="SUPFAM" id="SSF56784">
    <property type="entry name" value="HAD-like"/>
    <property type="match status" value="1"/>
</dbReference>
<dbReference type="InterPro" id="IPR023298">
    <property type="entry name" value="ATPase_P-typ_TM_dom_sf"/>
</dbReference>
<dbReference type="Gene3D" id="2.70.150.10">
    <property type="entry name" value="Calcium-transporting ATPase, cytoplasmic transduction domain A"/>
    <property type="match status" value="1"/>
</dbReference>
<organism evidence="12 13">
    <name type="scientific">Spirosoma pollinicola</name>
    <dbReference type="NCBI Taxonomy" id="2057025"/>
    <lineage>
        <taxon>Bacteria</taxon>
        <taxon>Pseudomonadati</taxon>
        <taxon>Bacteroidota</taxon>
        <taxon>Cytophagia</taxon>
        <taxon>Cytophagales</taxon>
        <taxon>Cytophagaceae</taxon>
        <taxon>Spirosoma</taxon>
    </lineage>
</organism>
<dbReference type="InterPro" id="IPR059000">
    <property type="entry name" value="ATPase_P-type_domA"/>
</dbReference>
<keyword evidence="6 10" id="KW-1133">Transmembrane helix</keyword>
<dbReference type="SUPFAM" id="SSF81665">
    <property type="entry name" value="Calcium ATPase, transmembrane domain M"/>
    <property type="match status" value="1"/>
</dbReference>
<dbReference type="EC" id="7.2.2.12" evidence="8"/>
<evidence type="ECO:0000256" key="7">
    <source>
        <dbReference type="ARBA" id="ARBA00023136"/>
    </source>
</evidence>
<dbReference type="Gene3D" id="3.40.1110.10">
    <property type="entry name" value="Calcium-transporting ATPase, cytoplasmic domain N"/>
    <property type="match status" value="1"/>
</dbReference>
<dbReference type="InterPro" id="IPR027256">
    <property type="entry name" value="P-typ_ATPase_IB"/>
</dbReference>
<dbReference type="PRINTS" id="PR00941">
    <property type="entry name" value="CDATPASE"/>
</dbReference>
<gene>
    <name evidence="12" type="primary">cadA</name>
    <name evidence="12" type="ORF">CWM47_18685</name>
</gene>
<dbReference type="InterPro" id="IPR018303">
    <property type="entry name" value="ATPase_P-typ_P_site"/>
</dbReference>
<dbReference type="NCBIfam" id="TIGR01525">
    <property type="entry name" value="ATPase-IB_hvy"/>
    <property type="match status" value="1"/>
</dbReference>
<dbReference type="PANTHER" id="PTHR48085">
    <property type="entry name" value="CADMIUM/ZINC-TRANSPORTING ATPASE HMA2-RELATED"/>
    <property type="match status" value="1"/>
</dbReference>
<dbReference type="GO" id="GO:0015086">
    <property type="term" value="F:cadmium ion transmembrane transporter activity"/>
    <property type="evidence" value="ECO:0007669"/>
    <property type="project" value="TreeGrafter"/>
</dbReference>
<dbReference type="SFLD" id="SFLDS00003">
    <property type="entry name" value="Haloacid_Dehalogenase"/>
    <property type="match status" value="1"/>
</dbReference>
<dbReference type="Gene3D" id="3.40.50.1000">
    <property type="entry name" value="HAD superfamily/HAD-like"/>
    <property type="match status" value="1"/>
</dbReference>
<dbReference type="RefSeq" id="WP_100989742.1">
    <property type="nucleotide sequence ID" value="NZ_CP025096.1"/>
</dbReference>
<evidence type="ECO:0000256" key="4">
    <source>
        <dbReference type="ARBA" id="ARBA00022723"/>
    </source>
</evidence>
<comment type="subcellular location">
    <subcellularLocation>
        <location evidence="10">Cell membrane</location>
    </subcellularLocation>
    <subcellularLocation>
        <location evidence="1">Membrane</location>
    </subcellularLocation>
</comment>
<dbReference type="EMBL" id="CP025096">
    <property type="protein sequence ID" value="AUD03675.1"/>
    <property type="molecule type" value="Genomic_DNA"/>
</dbReference>
<dbReference type="GO" id="GO:0016887">
    <property type="term" value="F:ATP hydrolysis activity"/>
    <property type="evidence" value="ECO:0007669"/>
    <property type="project" value="InterPro"/>
</dbReference>
<evidence type="ECO:0000256" key="8">
    <source>
        <dbReference type="ARBA" id="ARBA00039097"/>
    </source>
</evidence>